<protein>
    <submittedName>
        <fullName evidence="1">Uncharacterized protein</fullName>
    </submittedName>
</protein>
<evidence type="ECO:0000313" key="1">
    <source>
        <dbReference type="EMBL" id="OAO14952.1"/>
    </source>
</evidence>
<comment type="caution">
    <text evidence="1">The sequence shown here is derived from an EMBL/GenBank/DDBJ whole genome shotgun (WGS) entry which is preliminary data.</text>
</comment>
<name>A0A196SFM7_BLAHN</name>
<evidence type="ECO:0000313" key="2">
    <source>
        <dbReference type="Proteomes" id="UP000078348"/>
    </source>
</evidence>
<accession>A0A196SFM7</accession>
<dbReference type="Proteomes" id="UP000078348">
    <property type="component" value="Unassembled WGS sequence"/>
</dbReference>
<dbReference type="SUPFAM" id="SSF49899">
    <property type="entry name" value="Concanavalin A-like lectins/glucanases"/>
    <property type="match status" value="1"/>
</dbReference>
<dbReference type="InterPro" id="IPR013320">
    <property type="entry name" value="ConA-like_dom_sf"/>
</dbReference>
<dbReference type="OrthoDB" id="10604674at2759"/>
<dbReference type="EMBL" id="LXWW01000191">
    <property type="protein sequence ID" value="OAO14952.1"/>
    <property type="molecule type" value="Genomic_DNA"/>
</dbReference>
<dbReference type="Gene3D" id="2.60.120.200">
    <property type="match status" value="1"/>
</dbReference>
<proteinExistence type="predicted"/>
<gene>
    <name evidence="1" type="ORF">AV274_3299</name>
</gene>
<keyword evidence="2" id="KW-1185">Reference proteome</keyword>
<dbReference type="AlphaFoldDB" id="A0A196SFM7"/>
<sequence length="88" mass="9893">MIIEIYVNGELILSKQSIRFLSDNQAMTLGGAANNQGLFSGRVYDLVLTERAFNKEEVKDLYNGERRIVTAIKKSAELIMFTNSYATV</sequence>
<organism evidence="1 2">
    <name type="scientific">Blastocystis sp. subtype 1 (strain ATCC 50177 / NandII)</name>
    <dbReference type="NCBI Taxonomy" id="478820"/>
    <lineage>
        <taxon>Eukaryota</taxon>
        <taxon>Sar</taxon>
        <taxon>Stramenopiles</taxon>
        <taxon>Bigyra</taxon>
        <taxon>Opalozoa</taxon>
        <taxon>Opalinata</taxon>
        <taxon>Blastocystidae</taxon>
        <taxon>Blastocystis</taxon>
    </lineage>
</organism>
<reference evidence="1 2" key="1">
    <citation type="submission" date="2016-05" db="EMBL/GenBank/DDBJ databases">
        <title>Nuclear genome of Blastocystis sp. subtype 1 NandII.</title>
        <authorList>
            <person name="Gentekaki E."/>
            <person name="Curtis B."/>
            <person name="Stairs C."/>
            <person name="Eme L."/>
            <person name="Herman E."/>
            <person name="Klimes V."/>
            <person name="Arias M.C."/>
            <person name="Elias M."/>
            <person name="Hilliou F."/>
            <person name="Klute M."/>
            <person name="Malik S.-B."/>
            <person name="Pightling A."/>
            <person name="Rachubinski R."/>
            <person name="Salas D."/>
            <person name="Schlacht A."/>
            <person name="Suga H."/>
            <person name="Archibald J."/>
            <person name="Ball S.G."/>
            <person name="Clark G."/>
            <person name="Dacks J."/>
            <person name="Van Der Giezen M."/>
            <person name="Tsaousis A."/>
            <person name="Roger A."/>
        </authorList>
    </citation>
    <scope>NUCLEOTIDE SEQUENCE [LARGE SCALE GENOMIC DNA]</scope>
    <source>
        <strain evidence="2">ATCC 50177 / NandII</strain>
    </source>
</reference>